<keyword evidence="2" id="KW-1185">Reference proteome</keyword>
<organism evidence="1 2">
    <name type="scientific">Scyliorhinus torazame</name>
    <name type="common">Cloudy catshark</name>
    <name type="synonym">Catulus torazame</name>
    <dbReference type="NCBI Taxonomy" id="75743"/>
    <lineage>
        <taxon>Eukaryota</taxon>
        <taxon>Metazoa</taxon>
        <taxon>Chordata</taxon>
        <taxon>Craniata</taxon>
        <taxon>Vertebrata</taxon>
        <taxon>Chondrichthyes</taxon>
        <taxon>Elasmobranchii</taxon>
        <taxon>Galeomorphii</taxon>
        <taxon>Galeoidea</taxon>
        <taxon>Carcharhiniformes</taxon>
        <taxon>Scyliorhinidae</taxon>
        <taxon>Scyliorhinus</taxon>
    </lineage>
</organism>
<dbReference type="Gene3D" id="2.60.120.1000">
    <property type="match status" value="1"/>
</dbReference>
<gene>
    <name evidence="1" type="ORF">scyTo_0002481</name>
</gene>
<proteinExistence type="predicted"/>
<reference evidence="1 2" key="1">
    <citation type="journal article" date="2018" name="Nat. Ecol. Evol.">
        <title>Shark genomes provide insights into elasmobranch evolution and the origin of vertebrates.</title>
        <authorList>
            <person name="Hara Y"/>
            <person name="Yamaguchi K"/>
            <person name="Onimaru K"/>
            <person name="Kadota M"/>
            <person name="Koyanagi M"/>
            <person name="Keeley SD"/>
            <person name="Tatsumi K"/>
            <person name="Tanaka K"/>
            <person name="Motone F"/>
            <person name="Kageyama Y"/>
            <person name="Nozu R"/>
            <person name="Adachi N"/>
            <person name="Nishimura O"/>
            <person name="Nakagawa R"/>
            <person name="Tanegashima C"/>
            <person name="Kiyatake I"/>
            <person name="Matsumoto R"/>
            <person name="Murakumo K"/>
            <person name="Nishida K"/>
            <person name="Terakita A"/>
            <person name="Kuratani S"/>
            <person name="Sato K"/>
            <person name="Hyodo S Kuraku.S."/>
        </authorList>
    </citation>
    <scope>NUCLEOTIDE SEQUENCE [LARGE SCALE GENOMIC DNA]</scope>
</reference>
<protein>
    <submittedName>
        <fullName evidence="1">Uncharacterized protein</fullName>
    </submittedName>
</protein>
<comment type="caution">
    <text evidence="1">The sequence shown here is derived from an EMBL/GenBank/DDBJ whole genome shotgun (WGS) entry which is preliminary data.</text>
</comment>
<sequence>MPCGEDPLSALNTDIGIGAGNPYTWWIGRGNEKHYYWGGSGPGIQKCACGIERNCTNPKYYCNCDADAKQWRKDTGLLAYKNHLPVSQVLVGDTSRSGSEAKLGVGPLRCQGDSKYFSFHVTQVVI</sequence>
<name>A0A401PJM0_SCYTO</name>
<evidence type="ECO:0000313" key="1">
    <source>
        <dbReference type="EMBL" id="GCB73330.1"/>
    </source>
</evidence>
<dbReference type="STRING" id="75743.A0A401PJM0"/>
<evidence type="ECO:0000313" key="2">
    <source>
        <dbReference type="Proteomes" id="UP000288216"/>
    </source>
</evidence>
<dbReference type="EMBL" id="BFAA01000624">
    <property type="protein sequence ID" value="GCB73330.1"/>
    <property type="molecule type" value="Genomic_DNA"/>
</dbReference>
<dbReference type="OrthoDB" id="26719at2759"/>
<dbReference type="AlphaFoldDB" id="A0A401PJM0"/>
<dbReference type="Proteomes" id="UP000288216">
    <property type="component" value="Unassembled WGS sequence"/>
</dbReference>
<accession>A0A401PJM0</accession>
<dbReference type="OMA" id="HGNDNST"/>